<keyword evidence="3 5" id="KW-0663">Pyridoxal phosphate</keyword>
<sequence>MEILYQSTRDPLAKKVTASQAILQGLSPDGGLYVPTQIPIIETPLIELAKLSYQELAFKILKPYLNDFSTQELQTCLAAAYGNNFDNPAIAPLTEHAGAFYLELFHGPTIAFKDLALQLLPQLMITAAHKNQLEKEIVILTATSGDTGKAAMAGFADVPGTKIIVFYPKKGVSPVQEKQMLTQTGNNTFVLGIDGNFDQAQTNVKKIFNDQSFKQQLDLNGYQFSSANSINIGRLLPQIVYYFYAYSQLLTAGKIKAGDKINFSVPTGNFGDILAGYYAKQMGLPIKKLICASNKNHVLTDFFNSGTYDRKRPFYVTSSPSMDILVSSNLERLLYYLSDKNSETTRHLMEQLQEDGRYRITAAMQAKLADFAAGFADEQQTATEIKRIFKIDATAVDPHTAVASNVAQPWLTTAPTVIIATASPYKFPQVVWSALTDSAASKGTQKTLAQLKNLIKVPYPPAIEMLLTTTSRAKQTLAPEKMKSAIENILFDD</sequence>
<evidence type="ECO:0000256" key="4">
    <source>
        <dbReference type="NCBIfam" id="TIGR00260"/>
    </source>
</evidence>
<dbReference type="EC" id="4.2.3.1" evidence="4"/>
<dbReference type="InterPro" id="IPR036052">
    <property type="entry name" value="TrpB-like_PALP_sf"/>
</dbReference>
<evidence type="ECO:0000256" key="1">
    <source>
        <dbReference type="ARBA" id="ARBA00001933"/>
    </source>
</evidence>
<dbReference type="SUPFAM" id="SSF53686">
    <property type="entry name" value="Tryptophan synthase beta subunit-like PLP-dependent enzymes"/>
    <property type="match status" value="1"/>
</dbReference>
<feature type="modified residue" description="N6-(pyridoxal phosphate)lysine" evidence="5">
    <location>
        <position position="113"/>
    </location>
</feature>
<dbReference type="InterPro" id="IPR029144">
    <property type="entry name" value="Thr_synth_N"/>
</dbReference>
<evidence type="ECO:0000256" key="3">
    <source>
        <dbReference type="ARBA" id="ARBA00022898"/>
    </source>
</evidence>
<organism evidence="8 9">
    <name type="scientific">Liquorilactobacillus nagelii</name>
    <dbReference type="NCBI Taxonomy" id="82688"/>
    <lineage>
        <taxon>Bacteria</taxon>
        <taxon>Bacillati</taxon>
        <taxon>Bacillota</taxon>
        <taxon>Bacilli</taxon>
        <taxon>Lactobacillales</taxon>
        <taxon>Lactobacillaceae</taxon>
        <taxon>Liquorilactobacillus</taxon>
    </lineage>
</organism>
<evidence type="ECO:0000313" key="8">
    <source>
        <dbReference type="EMBL" id="AUJ31148.1"/>
    </source>
</evidence>
<proteinExistence type="inferred from homology"/>
<dbReference type="Gene3D" id="3.90.1380.10">
    <property type="entry name" value="Threonine synthase, N-terminal domain"/>
    <property type="match status" value="1"/>
</dbReference>
<dbReference type="Pfam" id="PF24857">
    <property type="entry name" value="THR4_C"/>
    <property type="match status" value="1"/>
</dbReference>
<dbReference type="NCBIfam" id="TIGR00260">
    <property type="entry name" value="thrC"/>
    <property type="match status" value="1"/>
</dbReference>
<keyword evidence="9" id="KW-1185">Reference proteome</keyword>
<dbReference type="Gene3D" id="3.40.50.1100">
    <property type="match status" value="2"/>
</dbReference>
<evidence type="ECO:0000313" key="9">
    <source>
        <dbReference type="Proteomes" id="UP000324497"/>
    </source>
</evidence>
<name>A0A3S6QT22_9LACO</name>
<dbReference type="RefSeq" id="WP_148126138.1">
    <property type="nucleotide sequence ID" value="NZ_CP018180.1"/>
</dbReference>
<dbReference type="CDD" id="cd01560">
    <property type="entry name" value="Thr-synth_2"/>
    <property type="match status" value="1"/>
</dbReference>
<reference evidence="8 9" key="1">
    <citation type="submission" date="2016-11" db="EMBL/GenBank/DDBJ databases">
        <title>Interaction between Lactobacillus species and yeast in water kefir.</title>
        <authorList>
            <person name="Behr J."/>
            <person name="Xu D."/>
            <person name="Vogel R.F."/>
        </authorList>
    </citation>
    <scope>NUCLEOTIDE SEQUENCE [LARGE SCALE GENOMIC DNA]</scope>
    <source>
        <strain evidence="8 9">TMW 1.1827</strain>
    </source>
</reference>
<protein>
    <recommendedName>
        <fullName evidence="4">Threonine synthase</fullName>
        <ecNumber evidence="4">4.2.3.1</ecNumber>
    </recommendedName>
</protein>
<dbReference type="GO" id="GO:0004795">
    <property type="term" value="F:threonine synthase activity"/>
    <property type="evidence" value="ECO:0007669"/>
    <property type="project" value="UniProtKB-UniRule"/>
</dbReference>
<dbReference type="KEGG" id="lng:BSQ50_00320"/>
<evidence type="ECO:0000259" key="6">
    <source>
        <dbReference type="Pfam" id="PF00291"/>
    </source>
</evidence>
<dbReference type="EMBL" id="CP018180">
    <property type="protein sequence ID" value="AUJ31148.1"/>
    <property type="molecule type" value="Genomic_DNA"/>
</dbReference>
<dbReference type="AlphaFoldDB" id="A0A3S6QT22"/>
<evidence type="ECO:0000259" key="7">
    <source>
        <dbReference type="Pfam" id="PF14821"/>
    </source>
</evidence>
<accession>A0A3S6QT22</accession>
<evidence type="ECO:0000256" key="2">
    <source>
        <dbReference type="ARBA" id="ARBA00005517"/>
    </source>
</evidence>
<feature type="domain" description="Threonine synthase N-terminal" evidence="7">
    <location>
        <begin position="5"/>
        <end position="81"/>
    </location>
</feature>
<dbReference type="InterPro" id="IPR037158">
    <property type="entry name" value="Thr_synth_N_sf"/>
</dbReference>
<gene>
    <name evidence="8" type="ORF">BSQ50_00320</name>
</gene>
<feature type="domain" description="Tryptophan synthase beta chain-like PALP" evidence="6">
    <location>
        <begin position="102"/>
        <end position="320"/>
    </location>
</feature>
<dbReference type="Pfam" id="PF00291">
    <property type="entry name" value="PALP"/>
    <property type="match status" value="1"/>
</dbReference>
<dbReference type="InterPro" id="IPR001926">
    <property type="entry name" value="TrpB-like_PALP"/>
</dbReference>
<dbReference type="Pfam" id="PF14821">
    <property type="entry name" value="Thr_synth_N"/>
    <property type="match status" value="1"/>
</dbReference>
<dbReference type="PANTHER" id="PTHR43515">
    <property type="entry name" value="THREONINE SYNTHASE-LIKE 1"/>
    <property type="match status" value="1"/>
</dbReference>
<evidence type="ECO:0000256" key="5">
    <source>
        <dbReference type="PIRSR" id="PIRSR604450-51"/>
    </source>
</evidence>
<dbReference type="GO" id="GO:0005737">
    <property type="term" value="C:cytoplasm"/>
    <property type="evidence" value="ECO:0007669"/>
    <property type="project" value="TreeGrafter"/>
</dbReference>
<comment type="similarity">
    <text evidence="2">Belongs to the threonine synthase family.</text>
</comment>
<dbReference type="PANTHER" id="PTHR43515:SF1">
    <property type="entry name" value="THREONINE SYNTHASE-LIKE 1"/>
    <property type="match status" value="1"/>
</dbReference>
<comment type="cofactor">
    <cofactor evidence="1 5">
        <name>pyridoxal 5'-phosphate</name>
        <dbReference type="ChEBI" id="CHEBI:597326"/>
    </cofactor>
</comment>
<dbReference type="InterPro" id="IPR004450">
    <property type="entry name" value="Thr_synthase-like"/>
</dbReference>
<dbReference type="GO" id="GO:0009088">
    <property type="term" value="P:threonine biosynthetic process"/>
    <property type="evidence" value="ECO:0007669"/>
    <property type="project" value="UniProtKB-UniRule"/>
</dbReference>
<dbReference type="Proteomes" id="UP000324497">
    <property type="component" value="Chromosome"/>
</dbReference>